<dbReference type="Pfam" id="PF00005">
    <property type="entry name" value="ABC_tran"/>
    <property type="match status" value="1"/>
</dbReference>
<dbReference type="PROSITE" id="PS50893">
    <property type="entry name" value="ABC_TRANSPORTER_2"/>
    <property type="match status" value="1"/>
</dbReference>
<dbReference type="SUPFAM" id="SSF52540">
    <property type="entry name" value="P-loop containing nucleoside triphosphate hydrolases"/>
    <property type="match status" value="1"/>
</dbReference>
<evidence type="ECO:0000256" key="3">
    <source>
        <dbReference type="ARBA" id="ARBA00022840"/>
    </source>
</evidence>
<evidence type="ECO:0000256" key="2">
    <source>
        <dbReference type="ARBA" id="ARBA00022741"/>
    </source>
</evidence>
<organism evidence="5 6">
    <name type="scientific">Algoriphagus sediminis</name>
    <dbReference type="NCBI Taxonomy" id="3057113"/>
    <lineage>
        <taxon>Bacteria</taxon>
        <taxon>Pseudomonadati</taxon>
        <taxon>Bacteroidota</taxon>
        <taxon>Cytophagia</taxon>
        <taxon>Cytophagales</taxon>
        <taxon>Cyclobacteriaceae</taxon>
        <taxon>Algoriphagus</taxon>
    </lineage>
</organism>
<protein>
    <submittedName>
        <fullName evidence="5">ATP-binding cassette domain-containing protein</fullName>
    </submittedName>
</protein>
<keyword evidence="6" id="KW-1185">Reference proteome</keyword>
<feature type="domain" description="ABC transporter" evidence="4">
    <location>
        <begin position="4"/>
        <end position="206"/>
    </location>
</feature>
<accession>A0ABT7Y9G5</accession>
<name>A0ABT7Y9G5_9BACT</name>
<dbReference type="InterPro" id="IPR017871">
    <property type="entry name" value="ABC_transporter-like_CS"/>
</dbReference>
<dbReference type="InterPro" id="IPR003593">
    <property type="entry name" value="AAA+_ATPase"/>
</dbReference>
<evidence type="ECO:0000259" key="4">
    <source>
        <dbReference type="PROSITE" id="PS50893"/>
    </source>
</evidence>
<dbReference type="Gene3D" id="3.40.50.300">
    <property type="entry name" value="P-loop containing nucleotide triphosphate hydrolases"/>
    <property type="match status" value="1"/>
</dbReference>
<dbReference type="Proteomes" id="UP001171916">
    <property type="component" value="Unassembled WGS sequence"/>
</dbReference>
<dbReference type="InterPro" id="IPR003439">
    <property type="entry name" value="ABC_transporter-like_ATP-bd"/>
</dbReference>
<proteinExistence type="predicted"/>
<evidence type="ECO:0000256" key="1">
    <source>
        <dbReference type="ARBA" id="ARBA00022448"/>
    </source>
</evidence>
<dbReference type="InterPro" id="IPR051782">
    <property type="entry name" value="ABC_Transporter_VariousFunc"/>
</dbReference>
<gene>
    <name evidence="5" type="ORF">QVH07_03335</name>
</gene>
<dbReference type="RefSeq" id="WP_289998725.1">
    <property type="nucleotide sequence ID" value="NZ_JAUEPH010000002.1"/>
</dbReference>
<keyword evidence="2" id="KW-0547">Nucleotide-binding</keyword>
<dbReference type="PROSITE" id="PS00211">
    <property type="entry name" value="ABC_TRANSPORTER_1"/>
    <property type="match status" value="1"/>
</dbReference>
<dbReference type="InterPro" id="IPR027417">
    <property type="entry name" value="P-loop_NTPase"/>
</dbReference>
<dbReference type="SMART" id="SM00382">
    <property type="entry name" value="AAA"/>
    <property type="match status" value="1"/>
</dbReference>
<comment type="caution">
    <text evidence="5">The sequence shown here is derived from an EMBL/GenBank/DDBJ whole genome shotgun (WGS) entry which is preliminary data.</text>
</comment>
<keyword evidence="1" id="KW-0813">Transport</keyword>
<evidence type="ECO:0000313" key="6">
    <source>
        <dbReference type="Proteomes" id="UP001171916"/>
    </source>
</evidence>
<dbReference type="PANTHER" id="PTHR42939">
    <property type="entry name" value="ABC TRANSPORTER ATP-BINDING PROTEIN ALBC-RELATED"/>
    <property type="match status" value="1"/>
</dbReference>
<keyword evidence="3 5" id="KW-0067">ATP-binding</keyword>
<dbReference type="EMBL" id="JAUEPH010000002">
    <property type="protein sequence ID" value="MDN3203161.1"/>
    <property type="molecule type" value="Genomic_DNA"/>
</dbReference>
<dbReference type="PANTHER" id="PTHR42939:SF1">
    <property type="entry name" value="ABC TRANSPORTER ATP-BINDING PROTEIN ALBC-RELATED"/>
    <property type="match status" value="1"/>
</dbReference>
<evidence type="ECO:0000313" key="5">
    <source>
        <dbReference type="EMBL" id="MDN3203161.1"/>
    </source>
</evidence>
<reference evidence="5" key="1">
    <citation type="submission" date="2023-06" db="EMBL/GenBank/DDBJ databases">
        <title>Robiginitalea aurantiacus sp. nov. and Algoriphagus sediminis sp. nov., isolated from coastal sediment.</title>
        <authorList>
            <person name="Zhou Z.Y."/>
            <person name="An J."/>
            <person name="Jia Y.W."/>
            <person name="Du Z.J."/>
        </authorList>
    </citation>
    <scope>NUCLEOTIDE SEQUENCE</scope>
    <source>
        <strain evidence="5">C2-7</strain>
    </source>
</reference>
<sequence length="206" mass="23971">MFSLRAEGISKRFQYEWVFRNLDIHLNLGESLAITGGNGSGKSTLIKTITGAIPLTDGKLEITQNGQDIPADDWFNFLTISAPYLELPEEFTLQELLNFHFKFKKLYRNISTDEILDKIYLRDQKDKQINQFSSGMKQRVKLGLSVFSDVPMVFLDEPTSNLDKKGIEWYQNIIPEYLNDRIVFVASNDEREYTFCKQTMRLEDYK</sequence>
<dbReference type="GO" id="GO:0005524">
    <property type="term" value="F:ATP binding"/>
    <property type="evidence" value="ECO:0007669"/>
    <property type="project" value="UniProtKB-KW"/>
</dbReference>